<dbReference type="RefSeq" id="WP_067458624.1">
    <property type="nucleotide sequence ID" value="NZ_LVVY01000115.1"/>
</dbReference>
<dbReference type="InterPro" id="IPR036969">
    <property type="entry name" value="Citrate_synthase_sf"/>
</dbReference>
<dbReference type="EMBL" id="LVVY01000115">
    <property type="protein sequence ID" value="OAM75072.1"/>
    <property type="molecule type" value="Genomic_DNA"/>
</dbReference>
<dbReference type="InterPro" id="IPR016142">
    <property type="entry name" value="Citrate_synth-like_lrg_a-sub"/>
</dbReference>
<evidence type="ECO:0000256" key="5">
    <source>
        <dbReference type="RuleBase" id="RU003406"/>
    </source>
</evidence>
<dbReference type="PRINTS" id="PR00143">
    <property type="entry name" value="CITRTSNTHASE"/>
</dbReference>
<dbReference type="InterPro" id="IPR016143">
    <property type="entry name" value="Citrate_synth-like_sm_a-sub"/>
</dbReference>
<organism evidence="6 7">
    <name type="scientific">Devosia elaeis</name>
    <dbReference type="NCBI Taxonomy" id="1770058"/>
    <lineage>
        <taxon>Bacteria</taxon>
        <taxon>Pseudomonadati</taxon>
        <taxon>Pseudomonadota</taxon>
        <taxon>Alphaproteobacteria</taxon>
        <taxon>Hyphomicrobiales</taxon>
        <taxon>Devosiaceae</taxon>
        <taxon>Devosia</taxon>
    </lineage>
</organism>
<dbReference type="EC" id="2.3.3.16" evidence="3"/>
<dbReference type="UniPathway" id="UPA00223">
    <property type="reaction ID" value="UER00717"/>
</dbReference>
<evidence type="ECO:0000256" key="2">
    <source>
        <dbReference type="ARBA" id="ARBA00010566"/>
    </source>
</evidence>
<dbReference type="PROSITE" id="PS00480">
    <property type="entry name" value="CITRATE_SYNTHASE"/>
    <property type="match status" value="1"/>
</dbReference>
<keyword evidence="7" id="KW-1185">Reference proteome</keyword>
<dbReference type="STRING" id="1770058.A3840_15170"/>
<sequence>MSGLDDVIAAETTLSEVDGLNGRLVICGRRLDELAGKTSYEGVLALLYADLLGEDEKTIRTRLGQARLRAFHHVAHIDSDLLALSLTEGLRALMARLPDGEDKSTALLLTAAPAVFLPALIRRKAGEDAIAPDATRNHAADMLAMLNATPASAAAVLALETYLVTVADHGLNASTFAARVVASTRAGYTSSVLAALGALKGPLHGGAPGPVLDMLDAIGAPDKAGGWLASELAKGERLMGFGHRIYRVRDPRADALKGALQRLGAAGGMNAGRLALAEAVEREALALLRFAKPGRTLETNVEFFTALLLEALGFPREAFTGIFATGRVGGWIAHAHEQIAKGRLIRPQSIYVGPKAA</sequence>
<dbReference type="SUPFAM" id="SSF48256">
    <property type="entry name" value="Citrate synthase"/>
    <property type="match status" value="1"/>
</dbReference>
<dbReference type="Pfam" id="PF00285">
    <property type="entry name" value="Citrate_synt"/>
    <property type="match status" value="1"/>
</dbReference>
<dbReference type="GO" id="GO:0005829">
    <property type="term" value="C:cytosol"/>
    <property type="evidence" value="ECO:0007669"/>
    <property type="project" value="TreeGrafter"/>
</dbReference>
<evidence type="ECO:0000256" key="1">
    <source>
        <dbReference type="ARBA" id="ARBA00004751"/>
    </source>
</evidence>
<comment type="caution">
    <text evidence="6">The sequence shown here is derived from an EMBL/GenBank/DDBJ whole genome shotgun (WGS) entry which is preliminary data.</text>
</comment>
<dbReference type="PANTHER" id="PTHR11739:SF23">
    <property type="entry name" value="CITRATE SYNTHASE 2-RELATED"/>
    <property type="match status" value="1"/>
</dbReference>
<dbReference type="Gene3D" id="1.10.230.10">
    <property type="entry name" value="Cytochrome P450-Terp, domain 2"/>
    <property type="match status" value="1"/>
</dbReference>
<dbReference type="OrthoDB" id="9800864at2"/>
<dbReference type="CDD" id="cd06109">
    <property type="entry name" value="BsCS-I_like"/>
    <property type="match status" value="1"/>
</dbReference>
<protein>
    <recommendedName>
        <fullName evidence="3">citrate synthase (unknown stereospecificity)</fullName>
        <ecNumber evidence="3">2.3.3.16</ecNumber>
    </recommendedName>
</protein>
<dbReference type="Gene3D" id="1.10.580.10">
    <property type="entry name" value="Citrate Synthase, domain 1"/>
    <property type="match status" value="1"/>
</dbReference>
<dbReference type="InterPro" id="IPR019810">
    <property type="entry name" value="Citrate_synthase_AS"/>
</dbReference>
<gene>
    <name evidence="6" type="ORF">A3840_15170</name>
</gene>
<dbReference type="GO" id="GO:0006099">
    <property type="term" value="P:tricarboxylic acid cycle"/>
    <property type="evidence" value="ECO:0007669"/>
    <property type="project" value="UniProtKB-UniPathway"/>
</dbReference>
<dbReference type="InterPro" id="IPR002020">
    <property type="entry name" value="Citrate_synthase"/>
</dbReference>
<evidence type="ECO:0000256" key="3">
    <source>
        <dbReference type="ARBA" id="ARBA00012972"/>
    </source>
</evidence>
<reference evidence="6 7" key="1">
    <citation type="submission" date="2016-03" db="EMBL/GenBank/DDBJ databases">
        <title>Genome sequencing of Devosia sp. S37.</title>
        <authorList>
            <person name="Mohd Nor M."/>
        </authorList>
    </citation>
    <scope>NUCLEOTIDE SEQUENCE [LARGE SCALE GENOMIC DNA]</scope>
    <source>
        <strain evidence="6 7">S37</strain>
    </source>
</reference>
<keyword evidence="4 5" id="KW-0808">Transferase</keyword>
<comment type="pathway">
    <text evidence="1">Carbohydrate metabolism; tricarboxylic acid cycle; isocitrate from oxaloacetate: step 1/2.</text>
</comment>
<proteinExistence type="inferred from homology"/>
<name>A0A178HQF0_9HYPH</name>
<dbReference type="PANTHER" id="PTHR11739">
    <property type="entry name" value="CITRATE SYNTHASE"/>
    <property type="match status" value="1"/>
</dbReference>
<dbReference type="GO" id="GO:0005975">
    <property type="term" value="P:carbohydrate metabolic process"/>
    <property type="evidence" value="ECO:0007669"/>
    <property type="project" value="TreeGrafter"/>
</dbReference>
<comment type="similarity">
    <text evidence="2 5">Belongs to the citrate synthase family.</text>
</comment>
<dbReference type="Proteomes" id="UP000078389">
    <property type="component" value="Unassembled WGS sequence"/>
</dbReference>
<accession>A0A178HQF0</accession>
<dbReference type="NCBIfam" id="NF009005">
    <property type="entry name" value="PRK12350.1"/>
    <property type="match status" value="1"/>
</dbReference>
<dbReference type="GO" id="GO:0036440">
    <property type="term" value="F:citrate synthase activity"/>
    <property type="evidence" value="ECO:0007669"/>
    <property type="project" value="UniProtKB-EC"/>
</dbReference>
<dbReference type="AlphaFoldDB" id="A0A178HQF0"/>
<evidence type="ECO:0000313" key="6">
    <source>
        <dbReference type="EMBL" id="OAM75072.1"/>
    </source>
</evidence>
<evidence type="ECO:0000313" key="7">
    <source>
        <dbReference type="Proteomes" id="UP000078389"/>
    </source>
</evidence>
<evidence type="ECO:0000256" key="4">
    <source>
        <dbReference type="ARBA" id="ARBA00022679"/>
    </source>
</evidence>